<dbReference type="GO" id="GO:0009451">
    <property type="term" value="P:RNA modification"/>
    <property type="evidence" value="ECO:0007669"/>
    <property type="project" value="InterPro"/>
</dbReference>
<dbReference type="Pfam" id="PF20430">
    <property type="entry name" value="Eplus_motif"/>
    <property type="match status" value="1"/>
</dbReference>
<dbReference type="InterPro" id="IPR046849">
    <property type="entry name" value="E2_motif"/>
</dbReference>
<dbReference type="PANTHER" id="PTHR47926:SF357">
    <property type="entry name" value="PENTATRICOPEPTIDE REPEAT-CONTAINING PROTEIN"/>
    <property type="match status" value="1"/>
</dbReference>
<dbReference type="NCBIfam" id="TIGR00756">
    <property type="entry name" value="PPR"/>
    <property type="match status" value="2"/>
</dbReference>
<dbReference type="AlphaFoldDB" id="A0A438IUV7"/>
<dbReference type="PANTHER" id="PTHR47926">
    <property type="entry name" value="PENTATRICOPEPTIDE REPEAT-CONTAINING PROTEIN"/>
    <property type="match status" value="1"/>
</dbReference>
<evidence type="ECO:0000313" key="3">
    <source>
        <dbReference type="EMBL" id="RVX00533.1"/>
    </source>
</evidence>
<dbReference type="Proteomes" id="UP000288805">
    <property type="component" value="Unassembled WGS sequence"/>
</dbReference>
<protein>
    <submittedName>
        <fullName evidence="3">Pentatricopeptide repeat-containing protein</fullName>
    </submittedName>
</protein>
<dbReference type="GO" id="GO:0099402">
    <property type="term" value="P:plant organ development"/>
    <property type="evidence" value="ECO:0007669"/>
    <property type="project" value="UniProtKB-ARBA"/>
</dbReference>
<dbReference type="InterPro" id="IPR002885">
    <property type="entry name" value="PPR_rpt"/>
</dbReference>
<comment type="caution">
    <text evidence="3">The sequence shown here is derived from an EMBL/GenBank/DDBJ whole genome shotgun (WGS) entry which is preliminary data.</text>
</comment>
<reference evidence="3 4" key="1">
    <citation type="journal article" date="2018" name="PLoS Genet.">
        <title>Population sequencing reveals clonal diversity and ancestral inbreeding in the grapevine cultivar Chardonnay.</title>
        <authorList>
            <person name="Roach M.J."/>
            <person name="Johnson D.L."/>
            <person name="Bohlmann J."/>
            <person name="van Vuuren H.J."/>
            <person name="Jones S.J."/>
            <person name="Pretorius I.S."/>
            <person name="Schmidt S.A."/>
            <person name="Borneman A.R."/>
        </authorList>
    </citation>
    <scope>NUCLEOTIDE SEQUENCE [LARGE SCALE GENOMIC DNA]</scope>
    <source>
        <strain evidence="4">cv. Chardonnay</strain>
        <tissue evidence="3">Leaf</tissue>
    </source>
</reference>
<keyword evidence="1" id="KW-0677">Repeat</keyword>
<proteinExistence type="predicted"/>
<dbReference type="InterPro" id="IPR011990">
    <property type="entry name" value="TPR-like_helical_dom_sf"/>
</dbReference>
<organism evidence="3 4">
    <name type="scientific">Vitis vinifera</name>
    <name type="common">Grape</name>
    <dbReference type="NCBI Taxonomy" id="29760"/>
    <lineage>
        <taxon>Eukaryota</taxon>
        <taxon>Viridiplantae</taxon>
        <taxon>Streptophyta</taxon>
        <taxon>Embryophyta</taxon>
        <taxon>Tracheophyta</taxon>
        <taxon>Spermatophyta</taxon>
        <taxon>Magnoliopsida</taxon>
        <taxon>eudicotyledons</taxon>
        <taxon>Gunneridae</taxon>
        <taxon>Pentapetalae</taxon>
        <taxon>rosids</taxon>
        <taxon>Vitales</taxon>
        <taxon>Vitaceae</taxon>
        <taxon>Viteae</taxon>
        <taxon>Vitis</taxon>
    </lineage>
</organism>
<dbReference type="Pfam" id="PF20431">
    <property type="entry name" value="E_motif"/>
    <property type="match status" value="1"/>
</dbReference>
<accession>A0A438IUV7</accession>
<dbReference type="FunFam" id="1.25.40.10:FF:000158">
    <property type="entry name" value="pentatricopeptide repeat-containing protein At2g33680"/>
    <property type="match status" value="1"/>
</dbReference>
<evidence type="ECO:0000256" key="1">
    <source>
        <dbReference type="ARBA" id="ARBA00022737"/>
    </source>
</evidence>
<dbReference type="Pfam" id="PF13041">
    <property type="entry name" value="PPR_2"/>
    <property type="match status" value="1"/>
</dbReference>
<feature type="repeat" description="PPR" evidence="2">
    <location>
        <begin position="22"/>
        <end position="56"/>
    </location>
</feature>
<dbReference type="PROSITE" id="PS51375">
    <property type="entry name" value="PPR"/>
    <property type="match status" value="1"/>
</dbReference>
<sequence length="259" mass="28895">MYSKCGNLDLACRVFDTMEEKNEVSWNSIIAAYGNHGCLKDSLNLFHGMLGDGIQPDHVTFLAIISACGHAGQVDEGIHYFRCMTEELGIMARMEHYACMVDLFGRAGRLNEAFGMINSMPFSPDAGVWGTLLGACRLHGNVELAEVASRNLFDLDPQNSGYYVLLSNVHANAGQWESVLKIRSLMKERGVQKVPGYSWIDVNNTTHMFVAADRSHPQSSQIYLLLKNLFLELRKEGYVPQLYLPMHPQTMGLQSSEKG</sequence>
<name>A0A438IUV7_VITVI</name>
<evidence type="ECO:0000256" key="2">
    <source>
        <dbReference type="PROSITE-ProRule" id="PRU00708"/>
    </source>
</evidence>
<evidence type="ECO:0000313" key="4">
    <source>
        <dbReference type="Proteomes" id="UP000288805"/>
    </source>
</evidence>
<dbReference type="GO" id="GO:0003723">
    <property type="term" value="F:RNA binding"/>
    <property type="evidence" value="ECO:0007669"/>
    <property type="project" value="InterPro"/>
</dbReference>
<dbReference type="InterPro" id="IPR046960">
    <property type="entry name" value="PPR_At4g14850-like_plant"/>
</dbReference>
<gene>
    <name evidence="3" type="primary">PCMP-E36_0</name>
    <name evidence="3" type="ORF">CK203_036960</name>
</gene>
<dbReference type="Pfam" id="PF01535">
    <property type="entry name" value="PPR"/>
    <property type="match status" value="1"/>
</dbReference>
<dbReference type="Gene3D" id="1.25.40.10">
    <property type="entry name" value="Tetratricopeptide repeat domain"/>
    <property type="match status" value="1"/>
</dbReference>
<dbReference type="InterPro" id="IPR046848">
    <property type="entry name" value="E_motif"/>
</dbReference>
<dbReference type="EMBL" id="QGNW01000081">
    <property type="protein sequence ID" value="RVX00533.1"/>
    <property type="molecule type" value="Genomic_DNA"/>
</dbReference>